<dbReference type="InterPro" id="IPR027417">
    <property type="entry name" value="P-loop_NTPase"/>
</dbReference>
<keyword evidence="3" id="KW-0677">Repeat</keyword>
<evidence type="ECO:0000256" key="2">
    <source>
        <dbReference type="ARBA" id="ARBA00022614"/>
    </source>
</evidence>
<evidence type="ECO:0000313" key="8">
    <source>
        <dbReference type="EMBL" id="RRT78555.1"/>
    </source>
</evidence>
<dbReference type="PANTHER" id="PTHR19338:SF45">
    <property type="entry name" value="RX N-TERMINAL DOMAIN-CONTAINING PROTEIN"/>
    <property type="match status" value="1"/>
</dbReference>
<keyword evidence="2" id="KW-0433">Leucine-rich repeat</keyword>
<comment type="similarity">
    <text evidence="1">Belongs to the disease resistance NB-LRR family.</text>
</comment>
<name>A0A427AQS9_ENSVE</name>
<evidence type="ECO:0000256" key="1">
    <source>
        <dbReference type="ARBA" id="ARBA00008894"/>
    </source>
</evidence>
<keyword evidence="4" id="KW-0547">Nucleotide-binding</keyword>
<dbReference type="Proteomes" id="UP000287651">
    <property type="component" value="Unassembled WGS sequence"/>
</dbReference>
<dbReference type="PANTHER" id="PTHR19338">
    <property type="entry name" value="TRANSLOCASE OF INNER MITOCHONDRIAL MEMBRANE 13 HOMOLOG"/>
    <property type="match status" value="1"/>
</dbReference>
<evidence type="ECO:0000256" key="4">
    <source>
        <dbReference type="ARBA" id="ARBA00022741"/>
    </source>
</evidence>
<evidence type="ECO:0008006" key="10">
    <source>
        <dbReference type="Google" id="ProtNLM"/>
    </source>
</evidence>
<evidence type="ECO:0000259" key="7">
    <source>
        <dbReference type="Pfam" id="PF18052"/>
    </source>
</evidence>
<dbReference type="InterPro" id="IPR038005">
    <property type="entry name" value="RX-like_CC"/>
</dbReference>
<feature type="domain" description="Disease resistance N-terminal" evidence="7">
    <location>
        <begin position="1"/>
        <end position="51"/>
    </location>
</feature>
<dbReference type="Gene3D" id="3.40.50.300">
    <property type="entry name" value="P-loop containing nucleotide triphosphate hydrolases"/>
    <property type="match status" value="1"/>
</dbReference>
<evidence type="ECO:0000256" key="5">
    <source>
        <dbReference type="ARBA" id="ARBA00022821"/>
    </source>
</evidence>
<proteinExistence type="inferred from homology"/>
<dbReference type="InterPro" id="IPR041118">
    <property type="entry name" value="Rx_N"/>
</dbReference>
<evidence type="ECO:0000256" key="3">
    <source>
        <dbReference type="ARBA" id="ARBA00022737"/>
    </source>
</evidence>
<organism evidence="8 9">
    <name type="scientific">Ensete ventricosum</name>
    <name type="common">Abyssinian banana</name>
    <name type="synonym">Musa ensete</name>
    <dbReference type="NCBI Taxonomy" id="4639"/>
    <lineage>
        <taxon>Eukaryota</taxon>
        <taxon>Viridiplantae</taxon>
        <taxon>Streptophyta</taxon>
        <taxon>Embryophyta</taxon>
        <taxon>Tracheophyta</taxon>
        <taxon>Spermatophyta</taxon>
        <taxon>Magnoliopsida</taxon>
        <taxon>Liliopsida</taxon>
        <taxon>Zingiberales</taxon>
        <taxon>Musaceae</taxon>
        <taxon>Ensete</taxon>
    </lineage>
</organism>
<dbReference type="AlphaFoldDB" id="A0A427AQS9"/>
<sequence length="294" mass="33092">MRSLLRVMPSRQDHDEQVKTWMKQVREMAYDAEDSIDVFRHRLGRRRQESRIIIDFLAYTVLPTLLTRRRCVPLGEVRPKSMGGDELLGWLMDVKQPQLQVGVVSPDDIAGATLARQIHQSSAVPSGHLEAHALVTVSESHDTEDLLRTMIRHLFFSDEVIWQVLGDLALHSDQTGAEQCLDNLGEVDLVTTIVHYLQDKRYFVVLDDVPITSAWDCLKEALPDKRNGSRIIMITGDEAVAGACFSHNYHSVSEEGGLVGIKPQRDDLIERITKEGQDQFGVIAIVEPCKSSRA</sequence>
<gene>
    <name evidence="8" type="ORF">B296_00007713</name>
</gene>
<dbReference type="GO" id="GO:0043531">
    <property type="term" value="F:ADP binding"/>
    <property type="evidence" value="ECO:0007669"/>
    <property type="project" value="InterPro"/>
</dbReference>
<protein>
    <recommendedName>
        <fullName evidence="10">Rx N-terminal domain-containing protein</fullName>
    </recommendedName>
</protein>
<evidence type="ECO:0000259" key="6">
    <source>
        <dbReference type="Pfam" id="PF00931"/>
    </source>
</evidence>
<dbReference type="EMBL" id="AMZH03001647">
    <property type="protein sequence ID" value="RRT78555.1"/>
    <property type="molecule type" value="Genomic_DNA"/>
</dbReference>
<dbReference type="GO" id="GO:0006952">
    <property type="term" value="P:defense response"/>
    <property type="evidence" value="ECO:0007669"/>
    <property type="project" value="UniProtKB-KW"/>
</dbReference>
<evidence type="ECO:0000313" key="9">
    <source>
        <dbReference type="Proteomes" id="UP000287651"/>
    </source>
</evidence>
<dbReference type="InterPro" id="IPR002182">
    <property type="entry name" value="NB-ARC"/>
</dbReference>
<dbReference type="CDD" id="cd14798">
    <property type="entry name" value="RX-CC_like"/>
    <property type="match status" value="1"/>
</dbReference>
<reference evidence="8 9" key="1">
    <citation type="journal article" date="2014" name="Agronomy (Basel)">
        <title>A Draft Genome Sequence for Ensete ventricosum, the Drought-Tolerant Tree Against Hunger.</title>
        <authorList>
            <person name="Harrison J."/>
            <person name="Moore K.A."/>
            <person name="Paszkiewicz K."/>
            <person name="Jones T."/>
            <person name="Grant M."/>
            <person name="Ambacheew D."/>
            <person name="Muzemil S."/>
            <person name="Studholme D.J."/>
        </authorList>
    </citation>
    <scope>NUCLEOTIDE SEQUENCE [LARGE SCALE GENOMIC DNA]</scope>
</reference>
<comment type="caution">
    <text evidence="8">The sequence shown here is derived from an EMBL/GenBank/DDBJ whole genome shotgun (WGS) entry which is preliminary data.</text>
</comment>
<dbReference type="Pfam" id="PF18052">
    <property type="entry name" value="Rx_N"/>
    <property type="match status" value="1"/>
</dbReference>
<feature type="domain" description="NB-ARC" evidence="6">
    <location>
        <begin position="85"/>
        <end position="246"/>
    </location>
</feature>
<accession>A0A427AQS9</accession>
<dbReference type="SUPFAM" id="SSF52540">
    <property type="entry name" value="P-loop containing nucleoside triphosphate hydrolases"/>
    <property type="match status" value="1"/>
</dbReference>
<dbReference type="Pfam" id="PF00931">
    <property type="entry name" value="NB-ARC"/>
    <property type="match status" value="1"/>
</dbReference>
<dbReference type="Gene3D" id="1.20.5.4130">
    <property type="match status" value="1"/>
</dbReference>
<keyword evidence="5" id="KW-0611">Plant defense</keyword>